<dbReference type="Pfam" id="PF02687">
    <property type="entry name" value="FtsX"/>
    <property type="match status" value="2"/>
</dbReference>
<feature type="transmembrane region" description="Helical" evidence="6">
    <location>
        <begin position="423"/>
        <end position="442"/>
    </location>
</feature>
<evidence type="ECO:0000313" key="9">
    <source>
        <dbReference type="EMBL" id="SIN79106.1"/>
    </source>
</evidence>
<feature type="transmembrane region" description="Helical" evidence="6">
    <location>
        <begin position="329"/>
        <end position="354"/>
    </location>
</feature>
<evidence type="ECO:0000256" key="1">
    <source>
        <dbReference type="ARBA" id="ARBA00004651"/>
    </source>
</evidence>
<accession>A0A1N6E7Y9</accession>
<feature type="transmembrane region" description="Helical" evidence="6">
    <location>
        <begin position="280"/>
        <end position="300"/>
    </location>
</feature>
<evidence type="ECO:0000256" key="4">
    <source>
        <dbReference type="ARBA" id="ARBA00022989"/>
    </source>
</evidence>
<dbReference type="EMBL" id="FSRA01000001">
    <property type="protein sequence ID" value="SIN79106.1"/>
    <property type="molecule type" value="Genomic_DNA"/>
</dbReference>
<keyword evidence="4 6" id="KW-1133">Transmembrane helix</keyword>
<dbReference type="InterPro" id="IPR050250">
    <property type="entry name" value="Macrolide_Exporter_MacB"/>
</dbReference>
<evidence type="ECO:0000256" key="3">
    <source>
        <dbReference type="ARBA" id="ARBA00022692"/>
    </source>
</evidence>
<feature type="transmembrane region" description="Helical" evidence="6">
    <location>
        <begin position="732"/>
        <end position="755"/>
    </location>
</feature>
<dbReference type="Proteomes" id="UP000185003">
    <property type="component" value="Unassembled WGS sequence"/>
</dbReference>
<feature type="transmembrane region" description="Helical" evidence="6">
    <location>
        <begin position="693"/>
        <end position="720"/>
    </location>
</feature>
<sequence length="773" mass="85580">MIRNYLLTAYRNIIRHKLFTFINIFGLALSMSICMNVIIGISKEMNYDNFHPHPERTYRILTEMRNPEGNSWKLASTPLPLRETLLGNNNLAEDAVRLYPALNGKVTDGSKTMGLNGAYTEPSFFKVFGFELAKGNTATALQLPNSIVLSDETATRFFGSVDPMGKIISLEDGSSYQVTGVLKPTPEKSHIAFDAYGSASSVDKAGQTWDPGKAYTYVLLKEHVSKSAIKSELERIASSLYDKDAKGSMHFQLQSLGSITPAWEETYNNMHNGGTWAKHMGALGIMLIILISACFNYTNLSIARSLTRAKEIGIRKVSGATRKQIFGQYIFEAIAISLFALGFAYLLLMLMARFNLFNSGYENVHAVNASWRLILVFLVFGVFTGLMAGGLPAWLLSAFNPVQVLKSMPAFRVFGRMNLRKSLLVFQFVISLVITVFLSAFYQQFAFMAKADTGFNPHRVVAVQLQGNKPELLTQELSAISGVEKVAVTSANFGRYEGGRLPLTVSKAQEPLQVSYYHADAAFLSIMDLKFIDGHNFTGQQIILNQNAAEKLKVKAGQQIWMNDSTQVEVAGVVKDFHFENMGKPIAPLAFLPSSAYNTLDLKVNTDNKEALNKQITAVWNKLYPGQPLQISWLEEALNEGRSNWNDISFLGFLAAMTIVIAAMGLLALVIYNTAVRRKEIGVRKVMGASIRSIIVMLSRGFLKLILIAACIALPIGYLVSRLFLQNFAIRIHFGMGSLLISLGILLLVGLITIISQTWRAARVNPVESLRND</sequence>
<keyword evidence="3 6" id="KW-0812">Transmembrane</keyword>
<dbReference type="InterPro" id="IPR025857">
    <property type="entry name" value="MacB_PCD"/>
</dbReference>
<proteinExistence type="predicted"/>
<keyword evidence="5 6" id="KW-0472">Membrane</keyword>
<feature type="transmembrane region" description="Helical" evidence="6">
    <location>
        <begin position="21"/>
        <end position="41"/>
    </location>
</feature>
<dbReference type="AlphaFoldDB" id="A0A1N6E7Y9"/>
<feature type="transmembrane region" description="Helical" evidence="6">
    <location>
        <begin position="650"/>
        <end position="672"/>
    </location>
</feature>
<name>A0A1N6E7Y9_9BACT</name>
<feature type="transmembrane region" description="Helical" evidence="6">
    <location>
        <begin position="374"/>
        <end position="402"/>
    </location>
</feature>
<dbReference type="InterPro" id="IPR003838">
    <property type="entry name" value="ABC3_permease_C"/>
</dbReference>
<evidence type="ECO:0000256" key="2">
    <source>
        <dbReference type="ARBA" id="ARBA00022475"/>
    </source>
</evidence>
<feature type="domain" description="ABC3 transporter permease C-terminal" evidence="7">
    <location>
        <begin position="653"/>
        <end position="766"/>
    </location>
</feature>
<feature type="domain" description="ABC3 transporter permease C-terminal" evidence="7">
    <location>
        <begin position="285"/>
        <end position="401"/>
    </location>
</feature>
<dbReference type="GO" id="GO:0022857">
    <property type="term" value="F:transmembrane transporter activity"/>
    <property type="evidence" value="ECO:0007669"/>
    <property type="project" value="TreeGrafter"/>
</dbReference>
<dbReference type="PANTHER" id="PTHR30572">
    <property type="entry name" value="MEMBRANE COMPONENT OF TRANSPORTER-RELATED"/>
    <property type="match status" value="1"/>
</dbReference>
<evidence type="ECO:0000313" key="10">
    <source>
        <dbReference type="Proteomes" id="UP000185003"/>
    </source>
</evidence>
<comment type="subcellular location">
    <subcellularLocation>
        <location evidence="1">Cell membrane</location>
        <topology evidence="1">Multi-pass membrane protein</topology>
    </subcellularLocation>
</comment>
<evidence type="ECO:0000259" key="8">
    <source>
        <dbReference type="Pfam" id="PF12704"/>
    </source>
</evidence>
<keyword evidence="10" id="KW-1185">Reference proteome</keyword>
<dbReference type="PANTHER" id="PTHR30572:SF18">
    <property type="entry name" value="ABC-TYPE MACROLIDE FAMILY EXPORT SYSTEM PERMEASE COMPONENT 2"/>
    <property type="match status" value="1"/>
</dbReference>
<evidence type="ECO:0000259" key="7">
    <source>
        <dbReference type="Pfam" id="PF02687"/>
    </source>
</evidence>
<keyword evidence="2" id="KW-1003">Cell membrane</keyword>
<gene>
    <name evidence="9" type="ORF">SAMN04488055_1374</name>
</gene>
<dbReference type="Pfam" id="PF12704">
    <property type="entry name" value="MacB_PCD"/>
    <property type="match status" value="2"/>
</dbReference>
<dbReference type="OrthoDB" id="5933722at2"/>
<evidence type="ECO:0000256" key="6">
    <source>
        <dbReference type="SAM" id="Phobius"/>
    </source>
</evidence>
<feature type="domain" description="MacB-like periplasmic core" evidence="8">
    <location>
        <begin position="20"/>
        <end position="235"/>
    </location>
</feature>
<evidence type="ECO:0000256" key="5">
    <source>
        <dbReference type="ARBA" id="ARBA00023136"/>
    </source>
</evidence>
<dbReference type="STRING" id="536979.SAMN04488055_1374"/>
<dbReference type="GO" id="GO:0005886">
    <property type="term" value="C:plasma membrane"/>
    <property type="evidence" value="ECO:0007669"/>
    <property type="project" value="UniProtKB-SubCell"/>
</dbReference>
<dbReference type="RefSeq" id="WP_074238521.1">
    <property type="nucleotide sequence ID" value="NZ_FSRA01000001.1"/>
</dbReference>
<protein>
    <submittedName>
        <fullName evidence="9">Putative ABC transport system permease protein</fullName>
    </submittedName>
</protein>
<feature type="domain" description="MacB-like periplasmic core" evidence="8">
    <location>
        <begin position="436"/>
        <end position="618"/>
    </location>
</feature>
<organism evidence="9 10">
    <name type="scientific">Chitinophaga niabensis</name>
    <dbReference type="NCBI Taxonomy" id="536979"/>
    <lineage>
        <taxon>Bacteria</taxon>
        <taxon>Pseudomonadati</taxon>
        <taxon>Bacteroidota</taxon>
        <taxon>Chitinophagia</taxon>
        <taxon>Chitinophagales</taxon>
        <taxon>Chitinophagaceae</taxon>
        <taxon>Chitinophaga</taxon>
    </lineage>
</organism>
<reference evidence="10" key="1">
    <citation type="submission" date="2016-11" db="EMBL/GenBank/DDBJ databases">
        <authorList>
            <person name="Varghese N."/>
            <person name="Submissions S."/>
        </authorList>
    </citation>
    <scope>NUCLEOTIDE SEQUENCE [LARGE SCALE GENOMIC DNA]</scope>
    <source>
        <strain evidence="10">DSM 24787</strain>
    </source>
</reference>